<sequence>MSYRCLILKLLSVICKEIWLGSSTINKQGLCYFLKHFLCTIYLTYKTQRTPLRFPEPELHVSEYTPVRAGLVYPDNEWEQERPKSLKHLKKKEDLHIFEGSHIESGCSLLLRLSRLQEGLCQAFAVLQLGGGQILTLQNEVRLDLSDRESYQGCGFKLECLAPMRRWRITFNGLMYNQQGEDTHVKFGGMCVYTVRPESFTEYFT</sequence>
<dbReference type="AlphaFoldDB" id="A0A1V9X2F2"/>
<dbReference type="Proteomes" id="UP000192247">
    <property type="component" value="Unassembled WGS sequence"/>
</dbReference>
<evidence type="ECO:0000256" key="1">
    <source>
        <dbReference type="SAM" id="SignalP"/>
    </source>
</evidence>
<keyword evidence="1" id="KW-0732">Signal</keyword>
<dbReference type="PANTHER" id="PTHR34717:SF1">
    <property type="entry name" value="EG:BACR7A4.20 PROTEIN"/>
    <property type="match status" value="1"/>
</dbReference>
<organism evidence="2 3">
    <name type="scientific">Tropilaelaps mercedesae</name>
    <dbReference type="NCBI Taxonomy" id="418985"/>
    <lineage>
        <taxon>Eukaryota</taxon>
        <taxon>Metazoa</taxon>
        <taxon>Ecdysozoa</taxon>
        <taxon>Arthropoda</taxon>
        <taxon>Chelicerata</taxon>
        <taxon>Arachnida</taxon>
        <taxon>Acari</taxon>
        <taxon>Parasitiformes</taxon>
        <taxon>Mesostigmata</taxon>
        <taxon>Gamasina</taxon>
        <taxon>Dermanyssoidea</taxon>
        <taxon>Laelapidae</taxon>
        <taxon>Tropilaelaps</taxon>
    </lineage>
</organism>
<evidence type="ECO:0000313" key="3">
    <source>
        <dbReference type="Proteomes" id="UP000192247"/>
    </source>
</evidence>
<dbReference type="EMBL" id="MNPL01027808">
    <property type="protein sequence ID" value="OQR67674.1"/>
    <property type="molecule type" value="Genomic_DNA"/>
</dbReference>
<gene>
    <name evidence="2" type="ORF">BIW11_13373</name>
</gene>
<feature type="chain" id="PRO_5012009038" evidence="1">
    <location>
        <begin position="22"/>
        <end position="205"/>
    </location>
</feature>
<accession>A0A1V9X2F2</accession>
<name>A0A1V9X2F2_9ACAR</name>
<comment type="caution">
    <text evidence="2">The sequence shown here is derived from an EMBL/GenBank/DDBJ whole genome shotgun (WGS) entry which is preliminary data.</text>
</comment>
<protein>
    <submittedName>
        <fullName evidence="2">Uncharacterized protein</fullName>
    </submittedName>
</protein>
<proteinExistence type="predicted"/>
<dbReference type="InParanoid" id="A0A1V9X2F2"/>
<reference evidence="2 3" key="1">
    <citation type="journal article" date="2017" name="Gigascience">
        <title>Draft genome of the honey bee ectoparasitic mite, Tropilaelaps mercedesae, is shaped by the parasitic life history.</title>
        <authorList>
            <person name="Dong X."/>
            <person name="Armstrong S.D."/>
            <person name="Xia D."/>
            <person name="Makepeace B.L."/>
            <person name="Darby A.C."/>
            <person name="Kadowaki T."/>
        </authorList>
    </citation>
    <scope>NUCLEOTIDE SEQUENCE [LARGE SCALE GENOMIC DNA]</scope>
    <source>
        <strain evidence="2">Wuxi-XJTLU</strain>
    </source>
</reference>
<evidence type="ECO:0000313" key="2">
    <source>
        <dbReference type="EMBL" id="OQR67674.1"/>
    </source>
</evidence>
<dbReference type="OrthoDB" id="6435135at2759"/>
<dbReference type="PANTHER" id="PTHR34717">
    <property type="entry name" value="EG:BACR7A4.20 PROTEIN"/>
    <property type="match status" value="1"/>
</dbReference>
<keyword evidence="3" id="KW-1185">Reference proteome</keyword>
<feature type="signal peptide" evidence="1">
    <location>
        <begin position="1"/>
        <end position="21"/>
    </location>
</feature>